<reference evidence="2" key="1">
    <citation type="submission" date="2013-08" db="EMBL/GenBank/DDBJ databases">
        <title>Oryza genome evolution.</title>
        <authorList>
            <person name="Wing R.A."/>
            <person name="Panaud O."/>
            <person name="Oliveira A.C."/>
        </authorList>
    </citation>
    <scope>NUCLEOTIDE SEQUENCE</scope>
</reference>
<sequence>MASSGAPLCSSALVLLPCLFVIAMAALESGVVVLADAADTVAADRPLSGRQRPLVSNRGKFALGFFQPAAHLALRSTTMRGARRMPATKPTVVGRRNMKWEEDADDHTGDDNGMVSLIFLNGGVGWCSMAIWSAMPSSIVVRRLLPTAR</sequence>
<dbReference type="EnsemblPlants" id="OGLUM01G42970.3">
    <property type="protein sequence ID" value="OGLUM01G42970.3"/>
    <property type="gene ID" value="OGLUM01G42970"/>
</dbReference>
<proteinExistence type="predicted"/>
<reference evidence="2" key="3">
    <citation type="submission" date="2018-05" db="EMBL/GenBank/DDBJ databases">
        <title>OgluRS3 (Oryza glumaepatula Reference Sequence Version 3).</title>
        <authorList>
            <person name="Zhang J."/>
            <person name="Kudrna D."/>
            <person name="Lee S."/>
            <person name="Talag J."/>
            <person name="Welchert J."/>
            <person name="Wing R.A."/>
        </authorList>
    </citation>
    <scope>NUCLEOTIDE SEQUENCE [LARGE SCALE GENOMIC DNA]</scope>
</reference>
<dbReference type="Proteomes" id="UP000026961">
    <property type="component" value="Chromosome 1"/>
</dbReference>
<dbReference type="HOGENOM" id="CLU_1752564_0_0_1"/>
<feature type="signal peptide" evidence="1">
    <location>
        <begin position="1"/>
        <end position="25"/>
    </location>
</feature>
<reference evidence="2" key="2">
    <citation type="submission" date="2015-04" db="UniProtKB">
        <authorList>
            <consortium name="EnsemblPlants"/>
        </authorList>
    </citation>
    <scope>IDENTIFICATION</scope>
</reference>
<feature type="chain" id="PRO_5002351594" evidence="1">
    <location>
        <begin position="26"/>
        <end position="149"/>
    </location>
</feature>
<accession>A0A0D9YI04</accession>
<dbReference type="Gramene" id="OGLUM01G42970.3">
    <property type="protein sequence ID" value="OGLUM01G42970.3"/>
    <property type="gene ID" value="OGLUM01G42970"/>
</dbReference>
<keyword evidence="3" id="KW-1185">Reference proteome</keyword>
<organism evidence="2">
    <name type="scientific">Oryza glumipatula</name>
    <dbReference type="NCBI Taxonomy" id="40148"/>
    <lineage>
        <taxon>Eukaryota</taxon>
        <taxon>Viridiplantae</taxon>
        <taxon>Streptophyta</taxon>
        <taxon>Embryophyta</taxon>
        <taxon>Tracheophyta</taxon>
        <taxon>Spermatophyta</taxon>
        <taxon>Magnoliopsida</taxon>
        <taxon>Liliopsida</taxon>
        <taxon>Poales</taxon>
        <taxon>Poaceae</taxon>
        <taxon>BOP clade</taxon>
        <taxon>Oryzoideae</taxon>
        <taxon>Oryzeae</taxon>
        <taxon>Oryzinae</taxon>
        <taxon>Oryza</taxon>
    </lineage>
</organism>
<name>A0A0D9YI04_9ORYZ</name>
<keyword evidence="1" id="KW-0732">Signal</keyword>
<evidence type="ECO:0000256" key="1">
    <source>
        <dbReference type="SAM" id="SignalP"/>
    </source>
</evidence>
<dbReference type="AlphaFoldDB" id="A0A0D9YI04"/>
<evidence type="ECO:0000313" key="2">
    <source>
        <dbReference type="EnsemblPlants" id="OGLUM01G42970.3"/>
    </source>
</evidence>
<evidence type="ECO:0000313" key="3">
    <source>
        <dbReference type="Proteomes" id="UP000026961"/>
    </source>
</evidence>
<protein>
    <submittedName>
        <fullName evidence="2">Serine/threonine-protein kinase</fullName>
    </submittedName>
</protein>